<dbReference type="WBParaSite" id="nRc.2.0.1.t02186-RA">
    <property type="protein sequence ID" value="nRc.2.0.1.t02186-RA"/>
    <property type="gene ID" value="nRc.2.0.1.g02186"/>
</dbReference>
<keyword evidence="1" id="KW-1185">Reference proteome</keyword>
<accession>A0A915HKW2</accession>
<proteinExistence type="predicted"/>
<protein>
    <submittedName>
        <fullName evidence="2">Uncharacterized protein</fullName>
    </submittedName>
</protein>
<name>A0A915HKW2_ROMCU</name>
<reference evidence="2" key="1">
    <citation type="submission" date="2022-11" db="UniProtKB">
        <authorList>
            <consortium name="WormBaseParasite"/>
        </authorList>
    </citation>
    <scope>IDENTIFICATION</scope>
</reference>
<sequence length="73" mass="8492">MPYSKCTTLWQKAKNFFLLNGFHEYQTFEIITIPQDITIDRATITSCSLKISHISENQSDPLHPGHGRALWHY</sequence>
<evidence type="ECO:0000313" key="2">
    <source>
        <dbReference type="WBParaSite" id="nRc.2.0.1.t02186-RA"/>
    </source>
</evidence>
<dbReference type="AlphaFoldDB" id="A0A915HKW2"/>
<organism evidence="1 2">
    <name type="scientific">Romanomermis culicivorax</name>
    <name type="common">Nematode worm</name>
    <dbReference type="NCBI Taxonomy" id="13658"/>
    <lineage>
        <taxon>Eukaryota</taxon>
        <taxon>Metazoa</taxon>
        <taxon>Ecdysozoa</taxon>
        <taxon>Nematoda</taxon>
        <taxon>Enoplea</taxon>
        <taxon>Dorylaimia</taxon>
        <taxon>Mermithida</taxon>
        <taxon>Mermithoidea</taxon>
        <taxon>Mermithidae</taxon>
        <taxon>Romanomermis</taxon>
    </lineage>
</organism>
<dbReference type="Proteomes" id="UP000887565">
    <property type="component" value="Unplaced"/>
</dbReference>
<evidence type="ECO:0000313" key="1">
    <source>
        <dbReference type="Proteomes" id="UP000887565"/>
    </source>
</evidence>